<dbReference type="SMART" id="SM00382">
    <property type="entry name" value="AAA"/>
    <property type="match status" value="1"/>
</dbReference>
<keyword evidence="8" id="KW-0472">Membrane</keyword>
<dbReference type="EMBL" id="BSOT01000005">
    <property type="protein sequence ID" value="GLR70668.1"/>
    <property type="molecule type" value="Genomic_DNA"/>
</dbReference>
<evidence type="ECO:0000256" key="1">
    <source>
        <dbReference type="ARBA" id="ARBA00004417"/>
    </source>
</evidence>
<sequence length="262" mass="29298">MSAILDVKNIEYTYIQKGKLFAKDQTFHLGPVSFSMQAGETIAIVGNNGSGKSLLAKALAGALNIEKGEILIANKEDGRERHNTIRMILQHSADAFNPALSIGSILSQTLRLNTDLNENQRREKIEETLVNVGLLREHFHFYRHMLSDGQQQRVALARALILDPEIIVADEPFAALDPSVRSQTVNLILKLQDELGLGFVFISHNIGIVRHISDRVLVMDKGVIIEQGKTHDVFTHPRTILTQKLVQAHTNLVEKHFVQKYA</sequence>
<name>A0AA37WI87_9ALTE</name>
<evidence type="ECO:0000256" key="7">
    <source>
        <dbReference type="ARBA" id="ARBA00022840"/>
    </source>
</evidence>
<dbReference type="PANTHER" id="PTHR43776">
    <property type="entry name" value="TRANSPORT ATP-BINDING PROTEIN"/>
    <property type="match status" value="1"/>
</dbReference>
<dbReference type="CDD" id="cd03257">
    <property type="entry name" value="ABC_NikE_OppD_transporters"/>
    <property type="match status" value="1"/>
</dbReference>
<dbReference type="PANTHER" id="PTHR43776:SF4">
    <property type="entry name" value="PUTRESCINE EXPORT SYSTEM ATP-BINDING PROTEIN SAPF"/>
    <property type="match status" value="1"/>
</dbReference>
<dbReference type="RefSeq" id="WP_284216954.1">
    <property type="nucleotide sequence ID" value="NZ_BSOT01000005.1"/>
</dbReference>
<dbReference type="Proteomes" id="UP001156601">
    <property type="component" value="Unassembled WGS sequence"/>
</dbReference>
<comment type="subcellular location">
    <subcellularLocation>
        <location evidence="1">Cell inner membrane</location>
        <topology evidence="1">Peripheral membrane protein</topology>
    </subcellularLocation>
</comment>
<keyword evidence="4" id="KW-1003">Cell membrane</keyword>
<dbReference type="InterPro" id="IPR003593">
    <property type="entry name" value="AAA+_ATPase"/>
</dbReference>
<keyword evidence="6" id="KW-0547">Nucleotide-binding</keyword>
<evidence type="ECO:0000256" key="6">
    <source>
        <dbReference type="ARBA" id="ARBA00022741"/>
    </source>
</evidence>
<dbReference type="GO" id="GO:0005886">
    <property type="term" value="C:plasma membrane"/>
    <property type="evidence" value="ECO:0007669"/>
    <property type="project" value="UniProtKB-SubCell"/>
</dbReference>
<dbReference type="InterPro" id="IPR003439">
    <property type="entry name" value="ABC_transporter-like_ATP-bd"/>
</dbReference>
<proteinExistence type="inferred from homology"/>
<dbReference type="GO" id="GO:0005524">
    <property type="term" value="F:ATP binding"/>
    <property type="evidence" value="ECO:0007669"/>
    <property type="project" value="UniProtKB-KW"/>
</dbReference>
<evidence type="ECO:0000256" key="5">
    <source>
        <dbReference type="ARBA" id="ARBA00022519"/>
    </source>
</evidence>
<evidence type="ECO:0000259" key="9">
    <source>
        <dbReference type="PROSITE" id="PS50893"/>
    </source>
</evidence>
<protein>
    <submittedName>
        <fullName evidence="10">ABC transporter ATP-binding protein</fullName>
    </submittedName>
</protein>
<evidence type="ECO:0000256" key="8">
    <source>
        <dbReference type="ARBA" id="ARBA00023136"/>
    </source>
</evidence>
<feature type="domain" description="ABC transporter" evidence="9">
    <location>
        <begin position="5"/>
        <end position="246"/>
    </location>
</feature>
<keyword evidence="5" id="KW-0997">Cell inner membrane</keyword>
<keyword evidence="11" id="KW-1185">Reference proteome</keyword>
<comment type="caution">
    <text evidence="10">The sequence shown here is derived from an EMBL/GenBank/DDBJ whole genome shotgun (WGS) entry which is preliminary data.</text>
</comment>
<dbReference type="Gene3D" id="3.40.50.300">
    <property type="entry name" value="P-loop containing nucleotide triphosphate hydrolases"/>
    <property type="match status" value="1"/>
</dbReference>
<accession>A0AA37WI87</accession>
<organism evidence="10 11">
    <name type="scientific">Agaribacter marinus</name>
    <dbReference type="NCBI Taxonomy" id="1431249"/>
    <lineage>
        <taxon>Bacteria</taxon>
        <taxon>Pseudomonadati</taxon>
        <taxon>Pseudomonadota</taxon>
        <taxon>Gammaproteobacteria</taxon>
        <taxon>Alteromonadales</taxon>
        <taxon>Alteromonadaceae</taxon>
        <taxon>Agaribacter</taxon>
    </lineage>
</organism>
<comment type="similarity">
    <text evidence="2">Belongs to the ABC transporter superfamily.</text>
</comment>
<evidence type="ECO:0000313" key="10">
    <source>
        <dbReference type="EMBL" id="GLR70668.1"/>
    </source>
</evidence>
<keyword evidence="3" id="KW-0813">Transport</keyword>
<dbReference type="InterPro" id="IPR050319">
    <property type="entry name" value="ABC_transp_ATP-bind"/>
</dbReference>
<evidence type="ECO:0000256" key="3">
    <source>
        <dbReference type="ARBA" id="ARBA00022448"/>
    </source>
</evidence>
<evidence type="ECO:0000313" key="11">
    <source>
        <dbReference type="Proteomes" id="UP001156601"/>
    </source>
</evidence>
<evidence type="ECO:0000256" key="4">
    <source>
        <dbReference type="ARBA" id="ARBA00022475"/>
    </source>
</evidence>
<dbReference type="GO" id="GO:0016887">
    <property type="term" value="F:ATP hydrolysis activity"/>
    <property type="evidence" value="ECO:0007669"/>
    <property type="project" value="InterPro"/>
</dbReference>
<keyword evidence="7 10" id="KW-0067">ATP-binding</keyword>
<dbReference type="InterPro" id="IPR027417">
    <property type="entry name" value="P-loop_NTPase"/>
</dbReference>
<gene>
    <name evidence="10" type="ORF">GCM10007852_15760</name>
</gene>
<dbReference type="PROSITE" id="PS50893">
    <property type="entry name" value="ABC_TRANSPORTER_2"/>
    <property type="match status" value="1"/>
</dbReference>
<dbReference type="SUPFAM" id="SSF52540">
    <property type="entry name" value="P-loop containing nucleoside triphosphate hydrolases"/>
    <property type="match status" value="1"/>
</dbReference>
<dbReference type="GO" id="GO:0055085">
    <property type="term" value="P:transmembrane transport"/>
    <property type="evidence" value="ECO:0007669"/>
    <property type="project" value="UniProtKB-ARBA"/>
</dbReference>
<dbReference type="Pfam" id="PF00005">
    <property type="entry name" value="ABC_tran"/>
    <property type="match status" value="1"/>
</dbReference>
<dbReference type="AlphaFoldDB" id="A0AA37WI87"/>
<reference evidence="10" key="1">
    <citation type="journal article" date="2014" name="Int. J. Syst. Evol. Microbiol.">
        <title>Complete genome sequence of Corynebacterium casei LMG S-19264T (=DSM 44701T), isolated from a smear-ripened cheese.</title>
        <authorList>
            <consortium name="US DOE Joint Genome Institute (JGI-PGF)"/>
            <person name="Walter F."/>
            <person name="Albersmeier A."/>
            <person name="Kalinowski J."/>
            <person name="Ruckert C."/>
        </authorList>
    </citation>
    <scope>NUCLEOTIDE SEQUENCE</scope>
    <source>
        <strain evidence="10">NBRC 110023</strain>
    </source>
</reference>
<reference evidence="10" key="2">
    <citation type="submission" date="2023-01" db="EMBL/GenBank/DDBJ databases">
        <title>Draft genome sequence of Agaribacter marinus strain NBRC 110023.</title>
        <authorList>
            <person name="Sun Q."/>
            <person name="Mori K."/>
        </authorList>
    </citation>
    <scope>NUCLEOTIDE SEQUENCE</scope>
    <source>
        <strain evidence="10">NBRC 110023</strain>
    </source>
</reference>
<evidence type="ECO:0000256" key="2">
    <source>
        <dbReference type="ARBA" id="ARBA00005417"/>
    </source>
</evidence>